<dbReference type="SUPFAM" id="SSF46785">
    <property type="entry name" value="Winged helix' DNA-binding domain"/>
    <property type="match status" value="1"/>
</dbReference>
<dbReference type="GO" id="GO:0005737">
    <property type="term" value="C:cytoplasm"/>
    <property type="evidence" value="ECO:0007669"/>
    <property type="project" value="UniProtKB-SubCell"/>
</dbReference>
<feature type="region of interest" description="Disordered" evidence="8">
    <location>
        <begin position="413"/>
        <end position="448"/>
    </location>
</feature>
<organism evidence="10">
    <name type="scientific">Cacopsylla melanoneura</name>
    <dbReference type="NCBI Taxonomy" id="428564"/>
    <lineage>
        <taxon>Eukaryota</taxon>
        <taxon>Metazoa</taxon>
        <taxon>Ecdysozoa</taxon>
        <taxon>Arthropoda</taxon>
        <taxon>Hexapoda</taxon>
        <taxon>Insecta</taxon>
        <taxon>Pterygota</taxon>
        <taxon>Neoptera</taxon>
        <taxon>Paraneoptera</taxon>
        <taxon>Hemiptera</taxon>
        <taxon>Sternorrhyncha</taxon>
        <taxon>Psylloidea</taxon>
        <taxon>Psyllidae</taxon>
        <taxon>Psyllinae</taxon>
        <taxon>Cacopsylla</taxon>
    </lineage>
</organism>
<feature type="domain" description="PCI" evidence="9">
    <location>
        <begin position="198"/>
        <end position="369"/>
    </location>
</feature>
<dbReference type="Pfam" id="PF01399">
    <property type="entry name" value="PCI"/>
    <property type="match status" value="1"/>
</dbReference>
<protein>
    <recommendedName>
        <fullName evidence="4">COP9 signalosome complex subunit 3</fullName>
    </recommendedName>
</protein>
<name>A0A8D8UJW0_9HEMI</name>
<evidence type="ECO:0000259" key="9">
    <source>
        <dbReference type="PROSITE" id="PS50250"/>
    </source>
</evidence>
<dbReference type="AlphaFoldDB" id="A0A8D8UJW0"/>
<dbReference type="EMBL" id="HBUF01670639">
    <property type="protein sequence ID" value="CAG6790410.1"/>
    <property type="molecule type" value="Transcribed_RNA"/>
</dbReference>
<evidence type="ECO:0000256" key="6">
    <source>
        <dbReference type="ARBA" id="ARBA00022790"/>
    </source>
</evidence>
<dbReference type="PANTHER" id="PTHR10758">
    <property type="entry name" value="26S PROTEASOME NON-ATPASE REGULATORY SUBUNIT 3/COP9 SIGNALOSOME COMPLEX SUBUNIT 3"/>
    <property type="match status" value="1"/>
</dbReference>
<dbReference type="GO" id="GO:0006511">
    <property type="term" value="P:ubiquitin-dependent protein catabolic process"/>
    <property type="evidence" value="ECO:0007669"/>
    <property type="project" value="TreeGrafter"/>
</dbReference>
<evidence type="ECO:0000256" key="3">
    <source>
        <dbReference type="ARBA" id="ARBA00007084"/>
    </source>
</evidence>
<reference evidence="10" key="1">
    <citation type="submission" date="2021-05" db="EMBL/GenBank/DDBJ databases">
        <authorList>
            <person name="Alioto T."/>
            <person name="Alioto T."/>
            <person name="Gomez Garrido J."/>
        </authorList>
    </citation>
    <scope>NUCLEOTIDE SEQUENCE</scope>
</reference>
<dbReference type="InterPro" id="IPR050756">
    <property type="entry name" value="CSN3"/>
</dbReference>
<evidence type="ECO:0000256" key="5">
    <source>
        <dbReference type="ARBA" id="ARBA00022490"/>
    </source>
</evidence>
<keyword evidence="6" id="KW-0736">Signalosome</keyword>
<dbReference type="EMBL" id="HBUF01343253">
    <property type="protein sequence ID" value="CAG6706422.1"/>
    <property type="molecule type" value="Transcribed_RNA"/>
</dbReference>
<dbReference type="EMBL" id="HBUF01323256">
    <property type="protein sequence ID" value="CAG6695395.1"/>
    <property type="molecule type" value="Transcribed_RNA"/>
</dbReference>
<evidence type="ECO:0000313" key="10">
    <source>
        <dbReference type="EMBL" id="CAG6706424.1"/>
    </source>
</evidence>
<comment type="similarity">
    <text evidence="3">Belongs to the CSN3 family.</text>
</comment>
<dbReference type="EMBL" id="HBUF01343254">
    <property type="protein sequence ID" value="CAG6706423.1"/>
    <property type="molecule type" value="Transcribed_RNA"/>
</dbReference>
<dbReference type="InterPro" id="IPR055089">
    <property type="entry name" value="COP9_N"/>
</dbReference>
<evidence type="ECO:0000256" key="7">
    <source>
        <dbReference type="ARBA" id="ARBA00023242"/>
    </source>
</evidence>
<dbReference type="PROSITE" id="PS50250">
    <property type="entry name" value="PCI"/>
    <property type="match status" value="1"/>
</dbReference>
<dbReference type="EMBL" id="HBUF01323255">
    <property type="protein sequence ID" value="CAG6695394.1"/>
    <property type="molecule type" value="Transcribed_RNA"/>
</dbReference>
<sequence>MATALEQFVNNVRQLSAQGNFRELTEIIQKSLDVLSKNGQHLDNVLETLETFQHSLGILAILLVKLNLLSTATTNEYQEVLFSQIQEFINVCNPEQIRHAGDLYADLSHQYTKAVIDLKTPQRGIPIIRAAIKKIQTCESQLTSLHSDLCQLCLLAMNFKPALEFLDVEITTIANEGPQFDTKYFLQYFYYGGMIYLSLKNYERALYLFEVIITTPALAVSHIMLEGYKKYLLVYLIVNGKAPNLPKNVSQAICRYIKPLCQPYLDLVSVYTNNNSIELQMLLNKYQEIFSRDENTGLTKQILVCLTKNNIKRLTRTFLTLSLADVASRVQLGSPVEAEIYILKMISQNEIYATINKKDGMVVFNDSPQRFNNPMTFAQIEARISDCMQLDAKFQQMEEEILVNPLYVKKATSPNDEEGGVGGGGGGGAASSSSSRSSRMMEVESSIY</sequence>
<dbReference type="EMBL" id="HBUF01670640">
    <property type="protein sequence ID" value="CAG6790411.1"/>
    <property type="molecule type" value="Transcribed_RNA"/>
</dbReference>
<evidence type="ECO:0000256" key="2">
    <source>
        <dbReference type="ARBA" id="ARBA00004496"/>
    </source>
</evidence>
<evidence type="ECO:0000256" key="1">
    <source>
        <dbReference type="ARBA" id="ARBA00004123"/>
    </source>
</evidence>
<dbReference type="EMBL" id="HBUF01082490">
    <property type="protein sequence ID" value="CAG6633353.1"/>
    <property type="molecule type" value="Transcribed_RNA"/>
</dbReference>
<accession>A0A8D8UJW0</accession>
<dbReference type="EMBL" id="HBUF01082491">
    <property type="protein sequence ID" value="CAG6633356.1"/>
    <property type="molecule type" value="Transcribed_RNA"/>
</dbReference>
<dbReference type="InterPro" id="IPR036390">
    <property type="entry name" value="WH_DNA-bd_sf"/>
</dbReference>
<dbReference type="SMART" id="SM00088">
    <property type="entry name" value="PINT"/>
    <property type="match status" value="1"/>
</dbReference>
<comment type="subcellular location">
    <subcellularLocation>
        <location evidence="2">Cytoplasm</location>
    </subcellularLocation>
    <subcellularLocation>
        <location evidence="1">Nucleus</location>
    </subcellularLocation>
</comment>
<proteinExistence type="inferred from homology"/>
<evidence type="ECO:0000256" key="8">
    <source>
        <dbReference type="SAM" id="MobiDB-lite"/>
    </source>
</evidence>
<dbReference type="PANTHER" id="PTHR10758:SF1">
    <property type="entry name" value="COP9 SIGNALOSOME COMPLEX SUBUNIT 3"/>
    <property type="match status" value="1"/>
</dbReference>
<evidence type="ECO:0000256" key="4">
    <source>
        <dbReference type="ARBA" id="ARBA00014878"/>
    </source>
</evidence>
<feature type="compositionally biased region" description="Low complexity" evidence="8">
    <location>
        <begin position="430"/>
        <end position="448"/>
    </location>
</feature>
<dbReference type="Pfam" id="PF22788">
    <property type="entry name" value="COP9_hel_rpt"/>
    <property type="match status" value="1"/>
</dbReference>
<keyword evidence="7" id="KW-0539">Nucleus</keyword>
<dbReference type="EMBL" id="HBUF01082489">
    <property type="protein sequence ID" value="CAG6633350.1"/>
    <property type="molecule type" value="Transcribed_RNA"/>
</dbReference>
<keyword evidence="5" id="KW-0963">Cytoplasm</keyword>
<dbReference type="EMBL" id="HBUF01343255">
    <property type="protein sequence ID" value="CAG6706424.1"/>
    <property type="molecule type" value="Transcribed_RNA"/>
</dbReference>
<feature type="compositionally biased region" description="Gly residues" evidence="8">
    <location>
        <begin position="420"/>
        <end position="429"/>
    </location>
</feature>
<dbReference type="GO" id="GO:0008180">
    <property type="term" value="C:COP9 signalosome"/>
    <property type="evidence" value="ECO:0007669"/>
    <property type="project" value="UniProtKB-KW"/>
</dbReference>
<dbReference type="InterPro" id="IPR000717">
    <property type="entry name" value="PCI_dom"/>
</dbReference>